<dbReference type="AlphaFoldDB" id="A0A8S4C2N2"/>
<accession>A0A8S4C2N2</accession>
<comment type="caution">
    <text evidence="1">The sequence shown here is derived from an EMBL/GenBank/DDBJ whole genome shotgun (WGS) entry which is preliminary data.</text>
</comment>
<gene>
    <name evidence="1" type="ORF">MHYMCMPASI_00658</name>
</gene>
<keyword evidence="2" id="KW-1185">Reference proteome</keyword>
<proteinExistence type="predicted"/>
<organism evidence="1 2">
    <name type="scientific">Hyalomma marginatum</name>
    <dbReference type="NCBI Taxonomy" id="34627"/>
    <lineage>
        <taxon>Eukaryota</taxon>
        <taxon>Metazoa</taxon>
        <taxon>Ecdysozoa</taxon>
        <taxon>Arthropoda</taxon>
        <taxon>Chelicerata</taxon>
        <taxon>Arachnida</taxon>
        <taxon>Acari</taxon>
        <taxon>Parasitiformes</taxon>
        <taxon>Ixodida</taxon>
        <taxon>Ixodoidea</taxon>
        <taxon>Ixodidae</taxon>
        <taxon>Hyalomminae</taxon>
        <taxon>Hyalomma</taxon>
    </lineage>
</organism>
<protein>
    <submittedName>
        <fullName evidence="1">Uncharacterized protein</fullName>
    </submittedName>
</protein>
<sequence length="56" mass="6808">MKFLTLLIMPRLSRAINDIQLKELFLDTLEKSEDEFYAKFPLEIYDELRVEETRLE</sequence>
<evidence type="ECO:0000313" key="1">
    <source>
        <dbReference type="EMBL" id="CAG7593053.1"/>
    </source>
</evidence>
<reference evidence="1" key="1">
    <citation type="submission" date="2021-06" db="EMBL/GenBank/DDBJ databases">
        <authorList>
            <person name="Nardi T."/>
            <person name="Nardi T."/>
        </authorList>
    </citation>
    <scope>NUCLEOTIDE SEQUENCE</scope>
</reference>
<dbReference type="Proteomes" id="UP000837675">
    <property type="component" value="Unassembled WGS sequence"/>
</dbReference>
<dbReference type="EMBL" id="CAJVAF010000294">
    <property type="protein sequence ID" value="CAG7593053.1"/>
    <property type="molecule type" value="Genomic_DNA"/>
</dbReference>
<evidence type="ECO:0000313" key="2">
    <source>
        <dbReference type="Proteomes" id="UP000837675"/>
    </source>
</evidence>
<name>A0A8S4C2N2_9ACAR</name>